<accession>A0ABT7M8Z3</accession>
<proteinExistence type="predicted"/>
<organism evidence="3 4">
    <name type="scientific">Actinomycetospora termitidis</name>
    <dbReference type="NCBI Taxonomy" id="3053470"/>
    <lineage>
        <taxon>Bacteria</taxon>
        <taxon>Bacillati</taxon>
        <taxon>Actinomycetota</taxon>
        <taxon>Actinomycetes</taxon>
        <taxon>Pseudonocardiales</taxon>
        <taxon>Pseudonocardiaceae</taxon>
        <taxon>Actinomycetospora</taxon>
    </lineage>
</organism>
<reference evidence="3 4" key="1">
    <citation type="submission" date="2023-06" db="EMBL/GenBank/DDBJ databases">
        <title>Actinomycetospora Odt1-22.</title>
        <authorList>
            <person name="Supong K."/>
        </authorList>
    </citation>
    <scope>NUCLEOTIDE SEQUENCE [LARGE SCALE GENOMIC DNA]</scope>
    <source>
        <strain evidence="3 4">Odt1-22</strain>
    </source>
</reference>
<keyword evidence="2" id="KW-0812">Transmembrane</keyword>
<protein>
    <submittedName>
        <fullName evidence="3">Uncharacterized protein</fullName>
    </submittedName>
</protein>
<dbReference type="Proteomes" id="UP001231924">
    <property type="component" value="Unassembled WGS sequence"/>
</dbReference>
<evidence type="ECO:0000313" key="4">
    <source>
        <dbReference type="Proteomes" id="UP001231924"/>
    </source>
</evidence>
<sequence length="167" mass="17100">MSLPTDPFAAPSTGPQAVVLRRADEGDLAAWDPDAQEARSRRPAVVAAGAAGVLVVGASVVGVALGSGSPAPLPSSLAPAAGAAATLTPPAVGNPIVPAEVTPPAVTTRERPVAETTRSAAPTRERAARPRIVTGRQLAAIIEARIEQRIERAQQRAHGHRHGARHR</sequence>
<name>A0ABT7M8Z3_9PSEU</name>
<gene>
    <name evidence="3" type="ORF">QRT03_14270</name>
</gene>
<keyword evidence="4" id="KW-1185">Reference proteome</keyword>
<evidence type="ECO:0000256" key="2">
    <source>
        <dbReference type="SAM" id="Phobius"/>
    </source>
</evidence>
<evidence type="ECO:0000256" key="1">
    <source>
        <dbReference type="SAM" id="MobiDB-lite"/>
    </source>
</evidence>
<feature type="transmembrane region" description="Helical" evidence="2">
    <location>
        <begin position="44"/>
        <end position="65"/>
    </location>
</feature>
<comment type="caution">
    <text evidence="3">The sequence shown here is derived from an EMBL/GenBank/DDBJ whole genome shotgun (WGS) entry which is preliminary data.</text>
</comment>
<evidence type="ECO:0000313" key="3">
    <source>
        <dbReference type="EMBL" id="MDL5157130.1"/>
    </source>
</evidence>
<feature type="region of interest" description="Disordered" evidence="1">
    <location>
        <begin position="89"/>
        <end position="126"/>
    </location>
</feature>
<dbReference type="EMBL" id="JASVWF010000003">
    <property type="protein sequence ID" value="MDL5157130.1"/>
    <property type="molecule type" value="Genomic_DNA"/>
</dbReference>
<dbReference type="RefSeq" id="WP_286053535.1">
    <property type="nucleotide sequence ID" value="NZ_JASVWF010000003.1"/>
</dbReference>
<keyword evidence="2" id="KW-1133">Transmembrane helix</keyword>
<keyword evidence="2" id="KW-0472">Membrane</keyword>